<dbReference type="InterPro" id="IPR050954">
    <property type="entry name" value="ET_IronSulfur_Cluster-Binding"/>
</dbReference>
<evidence type="ECO:0000256" key="1">
    <source>
        <dbReference type="ARBA" id="ARBA00022485"/>
    </source>
</evidence>
<evidence type="ECO:0000256" key="3">
    <source>
        <dbReference type="ARBA" id="ARBA00023004"/>
    </source>
</evidence>
<keyword evidence="4" id="KW-0411">Iron-sulfur</keyword>
<dbReference type="GO" id="GO:0046872">
    <property type="term" value="F:metal ion binding"/>
    <property type="evidence" value="ECO:0007669"/>
    <property type="project" value="UniProtKB-KW"/>
</dbReference>
<dbReference type="GO" id="GO:0051539">
    <property type="term" value="F:4 iron, 4 sulfur cluster binding"/>
    <property type="evidence" value="ECO:0007669"/>
    <property type="project" value="UniProtKB-KW"/>
</dbReference>
<name>A0A0F9HT98_9ZZZZ</name>
<evidence type="ECO:0000313" key="6">
    <source>
        <dbReference type="EMBL" id="KKM06357.1"/>
    </source>
</evidence>
<dbReference type="InterPro" id="IPR017900">
    <property type="entry name" value="4Fe4S_Fe_S_CS"/>
</dbReference>
<accession>A0A0F9HT98</accession>
<keyword evidence="1" id="KW-0004">4Fe-4S</keyword>
<evidence type="ECO:0000256" key="2">
    <source>
        <dbReference type="ARBA" id="ARBA00022723"/>
    </source>
</evidence>
<keyword evidence="2" id="KW-0479">Metal-binding</keyword>
<dbReference type="Gene3D" id="3.30.70.20">
    <property type="match status" value="2"/>
</dbReference>
<feature type="domain" description="4Fe-4S ferredoxin-type" evidence="5">
    <location>
        <begin position="109"/>
        <end position="138"/>
    </location>
</feature>
<dbReference type="PANTHER" id="PTHR43177:SF3">
    <property type="entry name" value="PROTEIN NRFC HOMOLOG"/>
    <property type="match status" value="1"/>
</dbReference>
<dbReference type="AlphaFoldDB" id="A0A0F9HT98"/>
<dbReference type="InterPro" id="IPR017896">
    <property type="entry name" value="4Fe4S_Fe-S-bd"/>
</dbReference>
<evidence type="ECO:0000256" key="4">
    <source>
        <dbReference type="ARBA" id="ARBA00023014"/>
    </source>
</evidence>
<feature type="domain" description="4Fe-4S ferredoxin-type" evidence="5">
    <location>
        <begin position="32"/>
        <end position="62"/>
    </location>
</feature>
<dbReference type="CDD" id="cd10551">
    <property type="entry name" value="PsrB"/>
    <property type="match status" value="1"/>
</dbReference>
<dbReference type="SUPFAM" id="SSF54862">
    <property type="entry name" value="4Fe-4S ferredoxins"/>
    <property type="match status" value="1"/>
</dbReference>
<comment type="caution">
    <text evidence="6">The sequence shown here is derived from an EMBL/GenBank/DDBJ whole genome shotgun (WGS) entry which is preliminary data.</text>
</comment>
<keyword evidence="3" id="KW-0408">Iron</keyword>
<sequence length="240" mass="26868">ASPAPPTQPNILIRMRQDLERAVAKPVDQRKWTMVIDLRKCIGCSACTVACKSENKLPPGVVYRPVTEEETGNYPNVTRRFLPRPCMHCEHPPCIPVCPVGATWKQEDGIVVIDYEKCIGCRYCIAACPYGARYFDFGTNYTDGTPESQPYEESVSPEYGKEWRRNGNSSPIGNVRKCQFCLHRLNVGMLPACVTTCIGGATYFGDQNDPESLVSELMASGRTMRLKEELGTRPKVYYLV</sequence>
<dbReference type="Pfam" id="PF13247">
    <property type="entry name" value="Fer4_11"/>
    <property type="match status" value="2"/>
</dbReference>
<dbReference type="Pfam" id="PF12797">
    <property type="entry name" value="Fer4_2"/>
    <property type="match status" value="1"/>
</dbReference>
<organism evidence="6">
    <name type="scientific">marine sediment metagenome</name>
    <dbReference type="NCBI Taxonomy" id="412755"/>
    <lineage>
        <taxon>unclassified sequences</taxon>
        <taxon>metagenomes</taxon>
        <taxon>ecological metagenomes</taxon>
    </lineage>
</organism>
<evidence type="ECO:0000259" key="5">
    <source>
        <dbReference type="PROSITE" id="PS51379"/>
    </source>
</evidence>
<dbReference type="EMBL" id="LAZR01016012">
    <property type="protein sequence ID" value="KKM06357.1"/>
    <property type="molecule type" value="Genomic_DNA"/>
</dbReference>
<protein>
    <recommendedName>
        <fullName evidence="5">4Fe-4S ferredoxin-type domain-containing protein</fullName>
    </recommendedName>
</protein>
<reference evidence="6" key="1">
    <citation type="journal article" date="2015" name="Nature">
        <title>Complex archaea that bridge the gap between prokaryotes and eukaryotes.</title>
        <authorList>
            <person name="Spang A."/>
            <person name="Saw J.H."/>
            <person name="Jorgensen S.L."/>
            <person name="Zaremba-Niedzwiedzka K."/>
            <person name="Martijn J."/>
            <person name="Lind A.E."/>
            <person name="van Eijk R."/>
            <person name="Schleper C."/>
            <person name="Guy L."/>
            <person name="Ettema T.J."/>
        </authorList>
    </citation>
    <scope>NUCLEOTIDE SEQUENCE</scope>
</reference>
<gene>
    <name evidence="6" type="ORF">LCGC14_1744780</name>
</gene>
<proteinExistence type="predicted"/>
<dbReference type="PROSITE" id="PS00198">
    <property type="entry name" value="4FE4S_FER_1"/>
    <property type="match status" value="1"/>
</dbReference>
<feature type="non-terminal residue" evidence="6">
    <location>
        <position position="1"/>
    </location>
</feature>
<dbReference type="PROSITE" id="PS51379">
    <property type="entry name" value="4FE4S_FER_2"/>
    <property type="match status" value="2"/>
</dbReference>
<dbReference type="PANTHER" id="PTHR43177">
    <property type="entry name" value="PROTEIN NRFC"/>
    <property type="match status" value="1"/>
</dbReference>